<feature type="region of interest" description="Disordered" evidence="8">
    <location>
        <begin position="638"/>
        <end position="856"/>
    </location>
</feature>
<evidence type="ECO:0000256" key="1">
    <source>
        <dbReference type="ARBA" id="ARBA00004173"/>
    </source>
</evidence>
<evidence type="ECO:0000256" key="3">
    <source>
        <dbReference type="ARBA" id="ARBA00022679"/>
    </source>
</evidence>
<feature type="compositionally biased region" description="Low complexity" evidence="8">
    <location>
        <begin position="21"/>
        <end position="35"/>
    </location>
</feature>
<dbReference type="PANTHER" id="PTHR11085">
    <property type="entry name" value="NAD-DEPENDENT PROTEIN DEACYLASE SIRTUIN-5, MITOCHONDRIAL-RELATED"/>
    <property type="match status" value="1"/>
</dbReference>
<feature type="compositionally biased region" description="Basic residues" evidence="8">
    <location>
        <begin position="737"/>
        <end position="747"/>
    </location>
</feature>
<feature type="active site" description="Proton acceptor" evidence="7">
    <location>
        <position position="343"/>
    </location>
</feature>
<dbReference type="InterPro" id="IPR003000">
    <property type="entry name" value="Sirtuin"/>
</dbReference>
<evidence type="ECO:0000256" key="7">
    <source>
        <dbReference type="PROSITE-ProRule" id="PRU00236"/>
    </source>
</evidence>
<dbReference type="InterPro" id="IPR026591">
    <property type="entry name" value="Sirtuin_cat_small_dom_sf"/>
</dbReference>
<dbReference type="Pfam" id="PF02146">
    <property type="entry name" value="SIR2"/>
    <property type="match status" value="1"/>
</dbReference>
<dbReference type="EMBL" id="JABELV010000030">
    <property type="protein sequence ID" value="KAG7562549.1"/>
    <property type="molecule type" value="Genomic_DNA"/>
</dbReference>
<keyword evidence="5" id="KW-0520">NAD</keyword>
<feature type="binding site" evidence="7">
    <location>
        <position position="351"/>
    </location>
    <ligand>
        <name>Zn(2+)</name>
        <dbReference type="ChEBI" id="CHEBI:29105"/>
    </ligand>
</feature>
<evidence type="ECO:0000259" key="9">
    <source>
        <dbReference type="PROSITE" id="PS50305"/>
    </source>
</evidence>
<dbReference type="GO" id="GO:0017136">
    <property type="term" value="F:histone deacetylase activity, NAD-dependent"/>
    <property type="evidence" value="ECO:0007669"/>
    <property type="project" value="TreeGrafter"/>
</dbReference>
<feature type="compositionally biased region" description="Basic and acidic residues" evidence="8">
    <location>
        <begin position="795"/>
        <end position="807"/>
    </location>
</feature>
<feature type="compositionally biased region" description="Polar residues" evidence="8">
    <location>
        <begin position="838"/>
        <end position="848"/>
    </location>
</feature>
<dbReference type="SUPFAM" id="SSF52467">
    <property type="entry name" value="DHS-like NAD/FAD-binding domain"/>
    <property type="match status" value="1"/>
</dbReference>
<gene>
    <name evidence="10" type="ORF">FFLO_02023</name>
</gene>
<organism evidence="10 11">
    <name type="scientific">Filobasidium floriforme</name>
    <dbReference type="NCBI Taxonomy" id="5210"/>
    <lineage>
        <taxon>Eukaryota</taxon>
        <taxon>Fungi</taxon>
        <taxon>Dikarya</taxon>
        <taxon>Basidiomycota</taxon>
        <taxon>Agaricomycotina</taxon>
        <taxon>Tremellomycetes</taxon>
        <taxon>Filobasidiales</taxon>
        <taxon>Filobasidiaceae</taxon>
        <taxon>Filobasidium</taxon>
    </lineage>
</organism>
<protein>
    <recommendedName>
        <fullName evidence="9">Deacetylase sirtuin-type domain-containing protein</fullName>
    </recommendedName>
</protein>
<evidence type="ECO:0000256" key="5">
    <source>
        <dbReference type="ARBA" id="ARBA00023027"/>
    </source>
</evidence>
<accession>A0A8K0NS57</accession>
<feature type="binding site" evidence="7">
    <location>
        <position position="373"/>
    </location>
    <ligand>
        <name>Zn(2+)</name>
        <dbReference type="ChEBI" id="CHEBI:29105"/>
    </ligand>
</feature>
<dbReference type="GO" id="GO:0031508">
    <property type="term" value="P:pericentric heterochromatin formation"/>
    <property type="evidence" value="ECO:0007669"/>
    <property type="project" value="TreeGrafter"/>
</dbReference>
<dbReference type="Gene3D" id="3.30.1600.10">
    <property type="entry name" value="SIR2/SIRT2 'Small Domain"/>
    <property type="match status" value="1"/>
</dbReference>
<feature type="domain" description="Deacetylase sirtuin-type" evidence="9">
    <location>
        <begin position="175"/>
        <end position="529"/>
    </location>
</feature>
<reference evidence="10" key="1">
    <citation type="submission" date="2020-04" db="EMBL/GenBank/DDBJ databases">
        <title>Analysis of mating type loci in Filobasidium floriforme.</title>
        <authorList>
            <person name="Nowrousian M."/>
        </authorList>
    </citation>
    <scope>NUCLEOTIDE SEQUENCE</scope>
    <source>
        <strain evidence="10">CBS 6242</strain>
    </source>
</reference>
<keyword evidence="7" id="KW-0479">Metal-binding</keyword>
<evidence type="ECO:0000313" key="11">
    <source>
        <dbReference type="Proteomes" id="UP000812966"/>
    </source>
</evidence>
<comment type="subcellular location">
    <subcellularLocation>
        <location evidence="1">Mitochondrion</location>
    </subcellularLocation>
</comment>
<keyword evidence="6" id="KW-0496">Mitochondrion</keyword>
<feature type="compositionally biased region" description="Low complexity" evidence="8">
    <location>
        <begin position="81"/>
        <end position="98"/>
    </location>
</feature>
<comment type="caution">
    <text evidence="10">The sequence shown here is derived from an EMBL/GenBank/DDBJ whole genome shotgun (WGS) entry which is preliminary data.</text>
</comment>
<feature type="binding site" evidence="7">
    <location>
        <position position="376"/>
    </location>
    <ligand>
        <name>Zn(2+)</name>
        <dbReference type="ChEBI" id="CHEBI:29105"/>
    </ligand>
</feature>
<dbReference type="GO" id="GO:0070403">
    <property type="term" value="F:NAD+ binding"/>
    <property type="evidence" value="ECO:0007669"/>
    <property type="project" value="InterPro"/>
</dbReference>
<keyword evidence="3" id="KW-0808">Transferase</keyword>
<dbReference type="GO" id="GO:0000122">
    <property type="term" value="P:negative regulation of transcription by RNA polymerase II"/>
    <property type="evidence" value="ECO:0007669"/>
    <property type="project" value="TreeGrafter"/>
</dbReference>
<dbReference type="AlphaFoldDB" id="A0A8K0NS57"/>
<dbReference type="GO" id="GO:0005634">
    <property type="term" value="C:nucleus"/>
    <property type="evidence" value="ECO:0007669"/>
    <property type="project" value="TreeGrafter"/>
</dbReference>
<dbReference type="InterPro" id="IPR029035">
    <property type="entry name" value="DHS-like_NAD/FAD-binding_dom"/>
</dbReference>
<name>A0A8K0NS57_9TREE</name>
<dbReference type="GO" id="GO:0006282">
    <property type="term" value="P:regulation of DNA repair"/>
    <property type="evidence" value="ECO:0007669"/>
    <property type="project" value="TreeGrafter"/>
</dbReference>
<keyword evidence="4" id="KW-0809">Transit peptide</keyword>
<evidence type="ECO:0000256" key="2">
    <source>
        <dbReference type="ARBA" id="ARBA00006924"/>
    </source>
</evidence>
<evidence type="ECO:0000256" key="8">
    <source>
        <dbReference type="SAM" id="MobiDB-lite"/>
    </source>
</evidence>
<dbReference type="InterPro" id="IPR050134">
    <property type="entry name" value="NAD-dep_sirtuin_deacylases"/>
</dbReference>
<feature type="compositionally biased region" description="Basic residues" evidence="8">
    <location>
        <begin position="898"/>
        <end position="911"/>
    </location>
</feature>
<feature type="compositionally biased region" description="Polar residues" evidence="8">
    <location>
        <begin position="693"/>
        <end position="712"/>
    </location>
</feature>
<feature type="binding site" evidence="7">
    <location>
        <position position="354"/>
    </location>
    <ligand>
        <name>Zn(2+)</name>
        <dbReference type="ChEBI" id="CHEBI:29105"/>
    </ligand>
</feature>
<comment type="similarity">
    <text evidence="2">Belongs to the sirtuin family. Class I subfamily.</text>
</comment>
<dbReference type="GO" id="GO:0005739">
    <property type="term" value="C:mitochondrion"/>
    <property type="evidence" value="ECO:0007669"/>
    <property type="project" value="UniProtKB-SubCell"/>
</dbReference>
<feature type="compositionally biased region" description="Polar residues" evidence="8">
    <location>
        <begin position="36"/>
        <end position="47"/>
    </location>
</feature>
<proteinExistence type="inferred from homology"/>
<feature type="region of interest" description="Disordered" evidence="8">
    <location>
        <begin position="138"/>
        <end position="176"/>
    </location>
</feature>
<evidence type="ECO:0000313" key="10">
    <source>
        <dbReference type="EMBL" id="KAG7562549.1"/>
    </source>
</evidence>
<feature type="region of interest" description="Disordered" evidence="8">
    <location>
        <begin position="886"/>
        <end position="911"/>
    </location>
</feature>
<dbReference type="GO" id="GO:0031934">
    <property type="term" value="C:mating-type region heterochromatin"/>
    <property type="evidence" value="ECO:0007669"/>
    <property type="project" value="TreeGrafter"/>
</dbReference>
<dbReference type="PANTHER" id="PTHR11085:SF15">
    <property type="entry name" value="NAD-DEPENDENT HISTONE DEACETYLASE HST4"/>
    <property type="match status" value="1"/>
</dbReference>
<dbReference type="InterPro" id="IPR026590">
    <property type="entry name" value="Ssirtuin_cat_dom"/>
</dbReference>
<dbReference type="Proteomes" id="UP000812966">
    <property type="component" value="Unassembled WGS sequence"/>
</dbReference>
<feature type="region of interest" description="Disordered" evidence="8">
    <location>
        <begin position="1"/>
        <end position="117"/>
    </location>
</feature>
<keyword evidence="11" id="KW-1185">Reference proteome</keyword>
<feature type="compositionally biased region" description="Low complexity" evidence="8">
    <location>
        <begin position="141"/>
        <end position="164"/>
    </location>
</feature>
<evidence type="ECO:0000256" key="6">
    <source>
        <dbReference type="ARBA" id="ARBA00023128"/>
    </source>
</evidence>
<sequence length="911" mass="99213">MTITLPLSLGCHPVPSLNPNSSSATTTTTSSESTSNIPAINIETTSGTTTVPPAPRFAPRTFRKTLSTPVHRTFPQAPPNASSSSSSSSSHASSSSSSPLEIGATGKGKGRSGKVENLEKDLLIPNLKRKLGVRSKTYEDLPASSSSSASLGSPSTASLTSGSGSKEGSGFGQVPDDVRYGLARTAQAVRRARRVIVVCGAGISTPAIPDFRSSTGLFKTLAKDPFANLGTIGGIRSGKDLFDVRCLSDPSLLPAHHSLLNTLHRLTQSTEPTLFHKYMKTLDEEGRLLRVYTQNIDGLEAKVGLDLRAPGDYGFLRTTPTKMEPIPDANARANALPRAVPLHGVLSTMDCTRCSYSQNFEAYYPLPADLLSCPSCEETQEERLAANQRARSVGVLRASVLLYNEPCKHDTAIGEIVEKDVLGVRKDDRPDLLIVAGTTLKIPGVIKIVKQLSNADEEDTETEQEDDDEFDVDNFPIRTILLNRDAPGKAWEDTFDVWVQGDLQDFMHSWVTHGPTPADVEGTMEWMWKKGARERNRLAKAKLSGAFGPVGLDHLSVTTADLNANSVTPSDTSKRNKINLSNRSKAEKWMETQSYGWERPTYFSQLVTVSRVQAEGTKLNLSLIRRDSGVQEKIDEELELPLGEWEQEGNGTELGAERVEEPETQPEMTPPVSKKRGRSKKVNPDDAQELQPVMQTVTLAVASEATTQTSQPKGRGKKNKKELAPVVPAPAPATMTSKKRPAGKKNKANNPVLSFPVSKPGTGVPAEKKEKKSKKKMIVVPPPVQAEVEEEPEPERENLSWDWDRLIEGSLSPAPSSECGEEDRELEGKMVRIVPPAASTSTSKSGMNRNRKGRISIDLSLSADLARLQDDELERDQAVQAVERKEDVDVVQDESVRRSSRRRVAKRLSIG</sequence>
<dbReference type="GO" id="GO:0046872">
    <property type="term" value="F:metal ion binding"/>
    <property type="evidence" value="ECO:0007669"/>
    <property type="project" value="UniProtKB-KW"/>
</dbReference>
<dbReference type="Gene3D" id="3.40.50.1220">
    <property type="entry name" value="TPP-binding domain"/>
    <property type="match status" value="1"/>
</dbReference>
<dbReference type="PROSITE" id="PS50305">
    <property type="entry name" value="SIRTUIN"/>
    <property type="match status" value="1"/>
</dbReference>
<dbReference type="GO" id="GO:1990414">
    <property type="term" value="P:replication-born double-strand break repair via sister chromatid exchange"/>
    <property type="evidence" value="ECO:0007669"/>
    <property type="project" value="TreeGrafter"/>
</dbReference>
<keyword evidence="7" id="KW-0862">Zinc</keyword>
<evidence type="ECO:0000256" key="4">
    <source>
        <dbReference type="ARBA" id="ARBA00022946"/>
    </source>
</evidence>